<evidence type="ECO:0000256" key="2">
    <source>
        <dbReference type="SAM" id="Phobius"/>
    </source>
</evidence>
<dbReference type="InterPro" id="IPR001646">
    <property type="entry name" value="5peptide_repeat"/>
</dbReference>
<keyword evidence="2" id="KW-0472">Membrane</keyword>
<evidence type="ECO:0000313" key="4">
    <source>
        <dbReference type="Proteomes" id="UP001596137"/>
    </source>
</evidence>
<keyword evidence="2" id="KW-0812">Transmembrane</keyword>
<protein>
    <submittedName>
        <fullName evidence="3">Pentapeptide repeat-containing protein</fullName>
    </submittedName>
</protein>
<dbReference type="Proteomes" id="UP001596137">
    <property type="component" value="Unassembled WGS sequence"/>
</dbReference>
<name>A0ABW1ND06_9ACTN</name>
<keyword evidence="1" id="KW-0677">Repeat</keyword>
<reference evidence="4" key="1">
    <citation type="journal article" date="2019" name="Int. J. Syst. Evol. Microbiol.">
        <title>The Global Catalogue of Microorganisms (GCM) 10K type strain sequencing project: providing services to taxonomists for standard genome sequencing and annotation.</title>
        <authorList>
            <consortium name="The Broad Institute Genomics Platform"/>
            <consortium name="The Broad Institute Genome Sequencing Center for Infectious Disease"/>
            <person name="Wu L."/>
            <person name="Ma J."/>
        </authorList>
    </citation>
    <scope>NUCLEOTIDE SEQUENCE [LARGE SCALE GENOMIC DNA]</scope>
    <source>
        <strain evidence="4">JCM 30346</strain>
    </source>
</reference>
<dbReference type="EMBL" id="JBHSRF010000007">
    <property type="protein sequence ID" value="MFC6080961.1"/>
    <property type="molecule type" value="Genomic_DNA"/>
</dbReference>
<accession>A0ABW1ND06</accession>
<feature type="transmembrane region" description="Helical" evidence="2">
    <location>
        <begin position="77"/>
        <end position="100"/>
    </location>
</feature>
<proteinExistence type="predicted"/>
<dbReference type="PANTHER" id="PTHR47485">
    <property type="entry name" value="THYLAKOID LUMENAL 17.4 KDA PROTEIN, CHLOROPLASTIC"/>
    <property type="match status" value="1"/>
</dbReference>
<gene>
    <name evidence="3" type="ORF">ACFP1K_07300</name>
</gene>
<sequence>MVIAATAWAAVALAVPDWARWTLAGIALAVISSLGIAWLIGPAARRLAGEHRPLTAAERRQMTATERVEAVNAARHTLIQAATGLVIIAGVVFTAQGLWYTAQSLDASRQAQRTAEQGQITDRYTKAVEQLGSRTLDIRLGGIYALERLAQDSPRDHQTIYDVLAAFTREHDPKPKATMPDTPTTDIQAALTVIGRRDTTLEARRYGPLKLIRSRGSATKVFGFGRGGGPDLSNLRIRGADLLDANLIGANLIDANLTDAYLFGANLTDANLLRANMSDAELQRANLGSADLSAANLHAANLDSASLIQASLSGADLSRADLTSANLYDANLYGANLYGASLAGADLRGADLGQVTGLTPAHIRRVARTDHTTRF</sequence>
<keyword evidence="4" id="KW-1185">Reference proteome</keyword>
<feature type="transmembrane region" description="Helical" evidence="2">
    <location>
        <begin position="24"/>
        <end position="44"/>
    </location>
</feature>
<organism evidence="3 4">
    <name type="scientific">Sphaerisporangium aureirubrum</name>
    <dbReference type="NCBI Taxonomy" id="1544736"/>
    <lineage>
        <taxon>Bacteria</taxon>
        <taxon>Bacillati</taxon>
        <taxon>Actinomycetota</taxon>
        <taxon>Actinomycetes</taxon>
        <taxon>Streptosporangiales</taxon>
        <taxon>Streptosporangiaceae</taxon>
        <taxon>Sphaerisporangium</taxon>
    </lineage>
</organism>
<dbReference type="PANTHER" id="PTHR47485:SF1">
    <property type="entry name" value="THYLAKOID LUMENAL 17.4 KDA PROTEIN, CHLOROPLASTIC"/>
    <property type="match status" value="1"/>
</dbReference>
<comment type="caution">
    <text evidence="3">The sequence shown here is derived from an EMBL/GenBank/DDBJ whole genome shotgun (WGS) entry which is preliminary data.</text>
</comment>
<dbReference type="Pfam" id="PF00805">
    <property type="entry name" value="Pentapeptide"/>
    <property type="match status" value="2"/>
</dbReference>
<evidence type="ECO:0000256" key="1">
    <source>
        <dbReference type="ARBA" id="ARBA00022737"/>
    </source>
</evidence>
<dbReference type="Gene3D" id="2.160.20.80">
    <property type="entry name" value="E3 ubiquitin-protein ligase SopA"/>
    <property type="match status" value="1"/>
</dbReference>
<dbReference type="SUPFAM" id="SSF141571">
    <property type="entry name" value="Pentapeptide repeat-like"/>
    <property type="match status" value="1"/>
</dbReference>
<keyword evidence="2" id="KW-1133">Transmembrane helix</keyword>
<evidence type="ECO:0000313" key="3">
    <source>
        <dbReference type="EMBL" id="MFC6080961.1"/>
    </source>
</evidence>
<dbReference type="RefSeq" id="WP_380748299.1">
    <property type="nucleotide sequence ID" value="NZ_JBHSRF010000007.1"/>
</dbReference>